<evidence type="ECO:0008006" key="3">
    <source>
        <dbReference type="Google" id="ProtNLM"/>
    </source>
</evidence>
<dbReference type="EMBL" id="JAUEPP010000002">
    <property type="protein sequence ID" value="KAK3351113.1"/>
    <property type="molecule type" value="Genomic_DNA"/>
</dbReference>
<dbReference type="GeneID" id="87867538"/>
<proteinExistence type="predicted"/>
<protein>
    <recommendedName>
        <fullName evidence="3">RRM domain-containing protein</fullName>
    </recommendedName>
</protein>
<sequence>MTTTTCAISFVSRTTRQSLSNHNARNRPQEISGHQNYSLILFNLPQGISEKVLLDALSLHRPLDRVWGCSVTPVAPGYPTATSNLTMFTREAAQNVFALVNGGHLSIGGLVVRIRYNTTRSFSPQVFPAYVSRVLVIKENKNIVDVHRLHHFLSRNMMFQTQDVYVVEANAEERIIEWVFGSYRAQAATARMALRSEYPQLMLRFGVDPMAATLAERTVATLAVVPAAILPVAEAVVHDDSEGNEAESETSDLITLD</sequence>
<dbReference type="Proteomes" id="UP001278500">
    <property type="component" value="Unassembled WGS sequence"/>
</dbReference>
<reference evidence="1" key="2">
    <citation type="submission" date="2023-06" db="EMBL/GenBank/DDBJ databases">
        <authorList>
            <consortium name="Lawrence Berkeley National Laboratory"/>
            <person name="Haridas S."/>
            <person name="Hensen N."/>
            <person name="Bonometti L."/>
            <person name="Westerberg I."/>
            <person name="Brannstrom I.O."/>
            <person name="Guillou S."/>
            <person name="Cros-Aarteil S."/>
            <person name="Calhoun S."/>
            <person name="Kuo A."/>
            <person name="Mondo S."/>
            <person name="Pangilinan J."/>
            <person name="Riley R."/>
            <person name="Labutti K."/>
            <person name="Andreopoulos B."/>
            <person name="Lipzen A."/>
            <person name="Chen C."/>
            <person name="Yanf M."/>
            <person name="Daum C."/>
            <person name="Ng V."/>
            <person name="Clum A."/>
            <person name="Steindorff A."/>
            <person name="Ohm R."/>
            <person name="Martin F."/>
            <person name="Silar P."/>
            <person name="Natvig D."/>
            <person name="Lalanne C."/>
            <person name="Gautier V."/>
            <person name="Ament-Velasquez S.L."/>
            <person name="Kruys A."/>
            <person name="Hutchinson M.I."/>
            <person name="Powell A.J."/>
            <person name="Barry K."/>
            <person name="Miller A.N."/>
            <person name="Grigoriev I.V."/>
            <person name="Debuchy R."/>
            <person name="Gladieux P."/>
            <person name="Thoren M.H."/>
            <person name="Johannesson H."/>
        </authorList>
    </citation>
    <scope>NUCLEOTIDE SEQUENCE</scope>
    <source>
        <strain evidence="1">CBS 560.94</strain>
    </source>
</reference>
<evidence type="ECO:0000313" key="2">
    <source>
        <dbReference type="Proteomes" id="UP001278500"/>
    </source>
</evidence>
<accession>A0AAE0MU33</accession>
<keyword evidence="2" id="KW-1185">Reference proteome</keyword>
<dbReference type="GO" id="GO:0003676">
    <property type="term" value="F:nucleic acid binding"/>
    <property type="evidence" value="ECO:0007669"/>
    <property type="project" value="InterPro"/>
</dbReference>
<name>A0AAE0MU33_9PEZI</name>
<dbReference type="RefSeq" id="XP_062684408.1">
    <property type="nucleotide sequence ID" value="XM_062830384.1"/>
</dbReference>
<comment type="caution">
    <text evidence="1">The sequence shown here is derived from an EMBL/GenBank/DDBJ whole genome shotgun (WGS) entry which is preliminary data.</text>
</comment>
<dbReference type="AlphaFoldDB" id="A0AAE0MU33"/>
<organism evidence="1 2">
    <name type="scientific">Neurospora tetraspora</name>
    <dbReference type="NCBI Taxonomy" id="94610"/>
    <lineage>
        <taxon>Eukaryota</taxon>
        <taxon>Fungi</taxon>
        <taxon>Dikarya</taxon>
        <taxon>Ascomycota</taxon>
        <taxon>Pezizomycotina</taxon>
        <taxon>Sordariomycetes</taxon>
        <taxon>Sordariomycetidae</taxon>
        <taxon>Sordariales</taxon>
        <taxon>Sordariaceae</taxon>
        <taxon>Neurospora</taxon>
    </lineage>
</organism>
<reference evidence="1" key="1">
    <citation type="journal article" date="2023" name="Mol. Phylogenet. Evol.">
        <title>Genome-scale phylogeny and comparative genomics of the fungal order Sordariales.</title>
        <authorList>
            <person name="Hensen N."/>
            <person name="Bonometti L."/>
            <person name="Westerberg I."/>
            <person name="Brannstrom I.O."/>
            <person name="Guillou S."/>
            <person name="Cros-Aarteil S."/>
            <person name="Calhoun S."/>
            <person name="Haridas S."/>
            <person name="Kuo A."/>
            <person name="Mondo S."/>
            <person name="Pangilinan J."/>
            <person name="Riley R."/>
            <person name="LaButti K."/>
            <person name="Andreopoulos B."/>
            <person name="Lipzen A."/>
            <person name="Chen C."/>
            <person name="Yan M."/>
            <person name="Daum C."/>
            <person name="Ng V."/>
            <person name="Clum A."/>
            <person name="Steindorff A."/>
            <person name="Ohm R.A."/>
            <person name="Martin F."/>
            <person name="Silar P."/>
            <person name="Natvig D.O."/>
            <person name="Lalanne C."/>
            <person name="Gautier V."/>
            <person name="Ament-Velasquez S.L."/>
            <person name="Kruys A."/>
            <person name="Hutchinson M.I."/>
            <person name="Powell A.J."/>
            <person name="Barry K."/>
            <person name="Miller A.N."/>
            <person name="Grigoriev I.V."/>
            <person name="Debuchy R."/>
            <person name="Gladieux P."/>
            <person name="Hiltunen Thoren M."/>
            <person name="Johannesson H."/>
        </authorList>
    </citation>
    <scope>NUCLEOTIDE SEQUENCE</scope>
    <source>
        <strain evidence="1">CBS 560.94</strain>
    </source>
</reference>
<evidence type="ECO:0000313" key="1">
    <source>
        <dbReference type="EMBL" id="KAK3351113.1"/>
    </source>
</evidence>
<dbReference type="SUPFAM" id="SSF54928">
    <property type="entry name" value="RNA-binding domain, RBD"/>
    <property type="match status" value="1"/>
</dbReference>
<dbReference type="InterPro" id="IPR035979">
    <property type="entry name" value="RBD_domain_sf"/>
</dbReference>
<gene>
    <name evidence="1" type="ORF">B0H65DRAFT_568071</name>
</gene>